<dbReference type="SUPFAM" id="SSF56935">
    <property type="entry name" value="Porins"/>
    <property type="match status" value="1"/>
</dbReference>
<reference evidence="15 16" key="1">
    <citation type="submission" date="2020-08" db="EMBL/GenBank/DDBJ databases">
        <title>Genomic Encyclopedia of Type Strains, Phase IV (KMG-IV): sequencing the most valuable type-strain genomes for metagenomic binning, comparative biology and taxonomic classification.</title>
        <authorList>
            <person name="Goeker M."/>
        </authorList>
    </citation>
    <scope>NUCLEOTIDE SEQUENCE [LARGE SCALE GENOMIC DNA]</scope>
    <source>
        <strain evidence="15 16">DSM 14552</strain>
    </source>
</reference>
<evidence type="ECO:0000256" key="8">
    <source>
        <dbReference type="ARBA" id="ARBA00023170"/>
    </source>
</evidence>
<dbReference type="PANTHER" id="PTHR30069:SF29">
    <property type="entry name" value="HEMOGLOBIN AND HEMOGLOBIN-HAPTOGLOBIN-BINDING PROTEIN 1-RELATED"/>
    <property type="match status" value="1"/>
</dbReference>
<evidence type="ECO:0000256" key="3">
    <source>
        <dbReference type="ARBA" id="ARBA00022452"/>
    </source>
</evidence>
<evidence type="ECO:0000313" key="15">
    <source>
        <dbReference type="EMBL" id="MBB3859633.1"/>
    </source>
</evidence>
<dbReference type="InterPro" id="IPR012910">
    <property type="entry name" value="Plug_dom"/>
</dbReference>
<proteinExistence type="inferred from homology"/>
<dbReference type="RefSeq" id="WP_246385434.1">
    <property type="nucleotide sequence ID" value="NZ_JACICY010000001.1"/>
</dbReference>
<keyword evidence="9 10" id="KW-0998">Cell outer membrane</keyword>
<dbReference type="EMBL" id="JACICY010000001">
    <property type="protein sequence ID" value="MBB3859633.1"/>
    <property type="molecule type" value="Genomic_DNA"/>
</dbReference>
<dbReference type="Pfam" id="PF07715">
    <property type="entry name" value="Plug"/>
    <property type="match status" value="1"/>
</dbReference>
<evidence type="ECO:0000256" key="5">
    <source>
        <dbReference type="ARBA" id="ARBA00022729"/>
    </source>
</evidence>
<evidence type="ECO:0000256" key="1">
    <source>
        <dbReference type="ARBA" id="ARBA00004571"/>
    </source>
</evidence>
<dbReference type="PANTHER" id="PTHR30069">
    <property type="entry name" value="TONB-DEPENDENT OUTER MEMBRANE RECEPTOR"/>
    <property type="match status" value="1"/>
</dbReference>
<evidence type="ECO:0000256" key="6">
    <source>
        <dbReference type="ARBA" id="ARBA00023077"/>
    </source>
</evidence>
<comment type="similarity">
    <text evidence="10 11">Belongs to the TonB-dependent receptor family.</text>
</comment>
<organism evidence="15 16">
    <name type="scientific">Novosphingobium hassiacum</name>
    <dbReference type="NCBI Taxonomy" id="173676"/>
    <lineage>
        <taxon>Bacteria</taxon>
        <taxon>Pseudomonadati</taxon>
        <taxon>Pseudomonadota</taxon>
        <taxon>Alphaproteobacteria</taxon>
        <taxon>Sphingomonadales</taxon>
        <taxon>Sphingomonadaceae</taxon>
        <taxon>Novosphingobium</taxon>
    </lineage>
</organism>
<evidence type="ECO:0000256" key="11">
    <source>
        <dbReference type="RuleBase" id="RU003357"/>
    </source>
</evidence>
<dbReference type="InterPro" id="IPR039426">
    <property type="entry name" value="TonB-dep_rcpt-like"/>
</dbReference>
<dbReference type="InterPro" id="IPR036942">
    <property type="entry name" value="Beta-barrel_TonB_sf"/>
</dbReference>
<gene>
    <name evidence="15" type="ORF">GGQ88_000873</name>
</gene>
<evidence type="ECO:0000256" key="9">
    <source>
        <dbReference type="ARBA" id="ARBA00023237"/>
    </source>
</evidence>
<keyword evidence="6 11" id="KW-0798">TonB box</keyword>
<protein>
    <submittedName>
        <fullName evidence="15">Iron complex outermembrane receptor protein</fullName>
    </submittedName>
</protein>
<feature type="chain" id="PRO_5031540755" evidence="12">
    <location>
        <begin position="26"/>
        <end position="843"/>
    </location>
</feature>
<comment type="caution">
    <text evidence="15">The sequence shown here is derived from an EMBL/GenBank/DDBJ whole genome shotgun (WGS) entry which is preliminary data.</text>
</comment>
<keyword evidence="5 12" id="KW-0732">Signal</keyword>
<evidence type="ECO:0000259" key="14">
    <source>
        <dbReference type="Pfam" id="PF07715"/>
    </source>
</evidence>
<comment type="subcellular location">
    <subcellularLocation>
        <location evidence="1 10">Cell outer membrane</location>
        <topology evidence="1 10">Multi-pass membrane protein</topology>
    </subcellularLocation>
</comment>
<keyword evidence="4 10" id="KW-0812">Transmembrane</keyword>
<dbReference type="GO" id="GO:0015344">
    <property type="term" value="F:siderophore uptake transmembrane transporter activity"/>
    <property type="evidence" value="ECO:0007669"/>
    <property type="project" value="TreeGrafter"/>
</dbReference>
<keyword evidence="7 10" id="KW-0472">Membrane</keyword>
<dbReference type="Gene3D" id="2.40.170.20">
    <property type="entry name" value="TonB-dependent receptor, beta-barrel domain"/>
    <property type="match status" value="1"/>
</dbReference>
<keyword evidence="3 10" id="KW-1134">Transmembrane beta strand</keyword>
<dbReference type="InterPro" id="IPR037066">
    <property type="entry name" value="Plug_dom_sf"/>
</dbReference>
<accession>A0A7W5ZV34</accession>
<evidence type="ECO:0000259" key="13">
    <source>
        <dbReference type="Pfam" id="PF00593"/>
    </source>
</evidence>
<keyword evidence="8 15" id="KW-0675">Receptor</keyword>
<name>A0A7W5ZV34_9SPHN</name>
<dbReference type="InterPro" id="IPR000531">
    <property type="entry name" value="Beta-barrel_TonB"/>
</dbReference>
<feature type="signal peptide" evidence="12">
    <location>
        <begin position="1"/>
        <end position="25"/>
    </location>
</feature>
<sequence length="843" mass="90415">MQMRFLVAASTIAIGSVSLAGTASAQSTGSVDVEEAIVVTGARGEAAVNGIKAPETTKAKAVLTQELVARQNPGKAIFDTINIIPGVNFTSTDPYGAGGGNLRIRGFDGARISATFDGVQVNDSGNYALYTNQQLDSELIEQVNVNFGATDVDSPTASAAGGTVNYRTRLPKEELGAAVNYSRGTFDYNRVFGVIDTGVFTPFGTRAFISASNTTYKQFRGPGELNKAQYNARIYQPLGGGSDFVSLAANYNVNRNNFYRRVGLNDMRTLLGTATIPAAAGITPAAPLDLGKLTDAQQDTVFNFNNDADCSLPSGTGGPGRQSDASSCSNFYNTAINPSNTGNIRFNSRVDLSDKLTATLDASYQYALANGGGTSVFAESDANRSVTGVYNRQGTRIGAGTALGVDINKDGDLNDLVRLYFPSNTNTHRLGATASLRYEMSPENTIRLAYTWDRAKHRQTGEASRLDPFGNPISVFGGRGDEASGVKDAAGNILQKRDRLSYAILHQVAGEYVGKYFDDALTVQLGVRAPFFRRNLTNNCYTIAGSSNDAYCTSESAAVVASKYPAYGAPYAARKVAYSAVLPSAGFVYKFADSMNVFGSFSQGFSAPRTDNLYGFDGVKIQPTTLVQPERTNSFDLGARYTSRVVQAQATGWYISYKNRIISSQVLLDDGSTLNLDRNVGRVRSYGFDGSVAIRPVDFFSIYAFGSYTNAELKDDVLSATGTVLSPTKGKFVAETPKWQVGGRVQVDYDPVSVGAQVKYVGDRFLTDINDVIAPSYTTVDLDARFNLGKVNDKGGIYFQLNVINLFDKFYIGNLSTQPAASNNPQVEIGSPRTVIGSVHFEF</sequence>
<evidence type="ECO:0000256" key="10">
    <source>
        <dbReference type="PROSITE-ProRule" id="PRU01360"/>
    </source>
</evidence>
<dbReference type="AlphaFoldDB" id="A0A7W5ZV34"/>
<dbReference type="GO" id="GO:0044718">
    <property type="term" value="P:siderophore transmembrane transport"/>
    <property type="evidence" value="ECO:0007669"/>
    <property type="project" value="TreeGrafter"/>
</dbReference>
<dbReference type="PROSITE" id="PS52016">
    <property type="entry name" value="TONB_DEPENDENT_REC_3"/>
    <property type="match status" value="1"/>
</dbReference>
<keyword evidence="2 10" id="KW-0813">Transport</keyword>
<feature type="domain" description="TonB-dependent receptor plug" evidence="14">
    <location>
        <begin position="55"/>
        <end position="161"/>
    </location>
</feature>
<evidence type="ECO:0000256" key="2">
    <source>
        <dbReference type="ARBA" id="ARBA00022448"/>
    </source>
</evidence>
<dbReference type="Pfam" id="PF00593">
    <property type="entry name" value="TonB_dep_Rec_b-barrel"/>
    <property type="match status" value="1"/>
</dbReference>
<evidence type="ECO:0000256" key="4">
    <source>
        <dbReference type="ARBA" id="ARBA00022692"/>
    </source>
</evidence>
<dbReference type="Gene3D" id="2.170.130.10">
    <property type="entry name" value="TonB-dependent receptor, plug domain"/>
    <property type="match status" value="1"/>
</dbReference>
<evidence type="ECO:0000256" key="12">
    <source>
        <dbReference type="SAM" id="SignalP"/>
    </source>
</evidence>
<evidence type="ECO:0000256" key="7">
    <source>
        <dbReference type="ARBA" id="ARBA00023136"/>
    </source>
</evidence>
<feature type="domain" description="TonB-dependent receptor-like beta-barrel" evidence="13">
    <location>
        <begin position="321"/>
        <end position="806"/>
    </location>
</feature>
<dbReference type="GO" id="GO:0009279">
    <property type="term" value="C:cell outer membrane"/>
    <property type="evidence" value="ECO:0007669"/>
    <property type="project" value="UniProtKB-SubCell"/>
</dbReference>
<keyword evidence="16" id="KW-1185">Reference proteome</keyword>
<dbReference type="Proteomes" id="UP000562395">
    <property type="component" value="Unassembled WGS sequence"/>
</dbReference>
<evidence type="ECO:0000313" key="16">
    <source>
        <dbReference type="Proteomes" id="UP000562395"/>
    </source>
</evidence>